<dbReference type="GO" id="GO:0032259">
    <property type="term" value="P:methylation"/>
    <property type="evidence" value="ECO:0007669"/>
    <property type="project" value="UniProtKB-KW"/>
</dbReference>
<dbReference type="Gene3D" id="3.40.50.150">
    <property type="entry name" value="Vaccinia Virus protein VP39"/>
    <property type="match status" value="1"/>
</dbReference>
<dbReference type="PANTHER" id="PTHR12176">
    <property type="entry name" value="SAM-DEPENDENT METHYLTRANSFERASE SUPERFAMILY PROTEIN"/>
    <property type="match status" value="1"/>
</dbReference>
<evidence type="ECO:0000313" key="4">
    <source>
        <dbReference type="EMBL" id="KAL3758316.1"/>
    </source>
</evidence>
<dbReference type="GO" id="GO:0008168">
    <property type="term" value="F:methyltransferase activity"/>
    <property type="evidence" value="ECO:0007669"/>
    <property type="project" value="UniProtKB-KW"/>
</dbReference>
<name>A0ABD3M8L3_9STRA</name>
<organism evidence="4 5">
    <name type="scientific">Discostella pseudostelligera</name>
    <dbReference type="NCBI Taxonomy" id="259834"/>
    <lineage>
        <taxon>Eukaryota</taxon>
        <taxon>Sar</taxon>
        <taxon>Stramenopiles</taxon>
        <taxon>Ochrophyta</taxon>
        <taxon>Bacillariophyta</taxon>
        <taxon>Coscinodiscophyceae</taxon>
        <taxon>Thalassiosirophycidae</taxon>
        <taxon>Stephanodiscales</taxon>
        <taxon>Stephanodiscaceae</taxon>
        <taxon>Discostella</taxon>
    </lineage>
</organism>
<dbReference type="EMBL" id="JALLBG020000234">
    <property type="protein sequence ID" value="KAL3758316.1"/>
    <property type="molecule type" value="Genomic_DNA"/>
</dbReference>
<keyword evidence="3" id="KW-0808">Transferase</keyword>
<evidence type="ECO:0000256" key="2">
    <source>
        <dbReference type="ARBA" id="ARBA00022603"/>
    </source>
</evidence>
<dbReference type="InterPro" id="IPR051419">
    <property type="entry name" value="Lys/N-term_MeTrsfase_sf"/>
</dbReference>
<evidence type="ECO:0000313" key="5">
    <source>
        <dbReference type="Proteomes" id="UP001530293"/>
    </source>
</evidence>
<evidence type="ECO:0000256" key="1">
    <source>
        <dbReference type="ARBA" id="ARBA00008361"/>
    </source>
</evidence>
<keyword evidence="2" id="KW-0489">Methyltransferase</keyword>
<comment type="similarity">
    <text evidence="1">Belongs to the methyltransferase superfamily.</text>
</comment>
<proteinExistence type="inferred from homology"/>
<accession>A0ABD3M8L3</accession>
<gene>
    <name evidence="4" type="ORF">ACHAWU_004281</name>
</gene>
<dbReference type="SUPFAM" id="SSF53335">
    <property type="entry name" value="S-adenosyl-L-methionine-dependent methyltransferases"/>
    <property type="match status" value="1"/>
</dbReference>
<keyword evidence="5" id="KW-1185">Reference proteome</keyword>
<sequence length="341" mass="38523">MSNQKIKTKDYWDEFYSQLPSAGTQSSGSSVAENDENPSDLEWIIPQTVVLDTILSLLSPSGQSPRDTIQSGEQKHASNTINLLEIGCGVSQLSISLLHMLILHHHQDATSHAIPCTYNIVATDVSSVCIDHNRERDSACMTSLRNDGHRLKYEVLDVLRNDASTHHTQQYDMILDKGTLDTFLFRSKRTKKGTSTHPPILTPLLNNIHRWLRCECKAKYIIISPRPKIMAVRDFRGFASVRRITIDTAAMSSDVVLVKGNSDISKLSKSEVYLYECIKNDCYHPDHDAPYRDMECNANDESLCSTCGINFKEFLGKVKARDQGEVVWARRWKNHCVHCKA</sequence>
<dbReference type="Proteomes" id="UP001530293">
    <property type="component" value="Unassembled WGS sequence"/>
</dbReference>
<dbReference type="AlphaFoldDB" id="A0ABD3M8L3"/>
<dbReference type="InterPro" id="IPR029063">
    <property type="entry name" value="SAM-dependent_MTases_sf"/>
</dbReference>
<comment type="caution">
    <text evidence="4">The sequence shown here is derived from an EMBL/GenBank/DDBJ whole genome shotgun (WGS) entry which is preliminary data.</text>
</comment>
<protein>
    <submittedName>
        <fullName evidence="4">Uncharacterized protein</fullName>
    </submittedName>
</protein>
<dbReference type="PANTHER" id="PTHR12176:SF83">
    <property type="entry name" value="CITRATE SYNTHASE-LYSINE N-METHYLTRANSFERASE CSKMT, MITOCHONDRIAL"/>
    <property type="match status" value="1"/>
</dbReference>
<reference evidence="4 5" key="1">
    <citation type="submission" date="2024-10" db="EMBL/GenBank/DDBJ databases">
        <title>Updated reference genomes for cyclostephanoid diatoms.</title>
        <authorList>
            <person name="Roberts W.R."/>
            <person name="Alverson A.J."/>
        </authorList>
    </citation>
    <scope>NUCLEOTIDE SEQUENCE [LARGE SCALE GENOMIC DNA]</scope>
    <source>
        <strain evidence="4 5">AJA232-27</strain>
    </source>
</reference>
<evidence type="ECO:0000256" key="3">
    <source>
        <dbReference type="ARBA" id="ARBA00022679"/>
    </source>
</evidence>